<keyword evidence="2" id="KW-1185">Reference proteome</keyword>
<sequence>MILYNSVYEVEITEITKLELTTFKYDKIFDYMKLIDSEFSKIWNIFINKSNMILVAHMSAPCSCILHESELIILLDGYIVILDLNTYEMTAIDDFKNHGCFFAIYEYDEGYIIHGELEIIKLSNDFKIEWSFSGSDIFVRADGTECFRIIDDKVEVRCWDGLEVLLDIKGKVIKETYNK</sequence>
<dbReference type="Proteomes" id="UP001230220">
    <property type="component" value="Unassembled WGS sequence"/>
</dbReference>
<accession>A0ABU0E540</accession>
<name>A0ABU0E540_9FIRM</name>
<evidence type="ECO:0000313" key="2">
    <source>
        <dbReference type="Proteomes" id="UP001230220"/>
    </source>
</evidence>
<protein>
    <submittedName>
        <fullName evidence="1">Uncharacterized protein</fullName>
    </submittedName>
</protein>
<comment type="caution">
    <text evidence="1">The sequence shown here is derived from an EMBL/GenBank/DDBJ whole genome shotgun (WGS) entry which is preliminary data.</text>
</comment>
<dbReference type="RefSeq" id="WP_307409266.1">
    <property type="nucleotide sequence ID" value="NZ_JAUSUR010000005.1"/>
</dbReference>
<proteinExistence type="predicted"/>
<organism evidence="1 2">
    <name type="scientific">Breznakia pachnodae</name>
    <dbReference type="NCBI Taxonomy" id="265178"/>
    <lineage>
        <taxon>Bacteria</taxon>
        <taxon>Bacillati</taxon>
        <taxon>Bacillota</taxon>
        <taxon>Erysipelotrichia</taxon>
        <taxon>Erysipelotrichales</taxon>
        <taxon>Erysipelotrichaceae</taxon>
        <taxon>Breznakia</taxon>
    </lineage>
</organism>
<gene>
    <name evidence="1" type="ORF">J2S15_002779</name>
</gene>
<dbReference type="EMBL" id="JAUSUR010000005">
    <property type="protein sequence ID" value="MDQ0362026.1"/>
    <property type="molecule type" value="Genomic_DNA"/>
</dbReference>
<reference evidence="1 2" key="1">
    <citation type="submission" date="2023-07" db="EMBL/GenBank/DDBJ databases">
        <title>Genomic Encyclopedia of Type Strains, Phase IV (KMG-IV): sequencing the most valuable type-strain genomes for metagenomic binning, comparative biology and taxonomic classification.</title>
        <authorList>
            <person name="Goeker M."/>
        </authorList>
    </citation>
    <scope>NUCLEOTIDE SEQUENCE [LARGE SCALE GENOMIC DNA]</scope>
    <source>
        <strain evidence="1 2">DSM 16784</strain>
    </source>
</reference>
<evidence type="ECO:0000313" key="1">
    <source>
        <dbReference type="EMBL" id="MDQ0362026.1"/>
    </source>
</evidence>